<keyword evidence="1" id="KW-0812">Transmembrane</keyword>
<keyword evidence="3" id="KW-1185">Reference proteome</keyword>
<gene>
    <name evidence="2" type="ORF">ACFOSH_13850</name>
</gene>
<comment type="caution">
    <text evidence="2">The sequence shown here is derived from an EMBL/GenBank/DDBJ whole genome shotgun (WGS) entry which is preliminary data.</text>
</comment>
<dbReference type="EMBL" id="JBHRWK010000018">
    <property type="protein sequence ID" value="MFC3450518.1"/>
    <property type="molecule type" value="Genomic_DNA"/>
</dbReference>
<evidence type="ECO:0000313" key="2">
    <source>
        <dbReference type="EMBL" id="MFC3450518.1"/>
    </source>
</evidence>
<protein>
    <submittedName>
        <fullName evidence="2">Uncharacterized protein</fullName>
    </submittedName>
</protein>
<proteinExistence type="predicted"/>
<evidence type="ECO:0000313" key="3">
    <source>
        <dbReference type="Proteomes" id="UP001595645"/>
    </source>
</evidence>
<feature type="transmembrane region" description="Helical" evidence="1">
    <location>
        <begin position="104"/>
        <end position="120"/>
    </location>
</feature>
<accession>A0ABV7NUQ0</accession>
<name>A0ABV7NUQ0_9PSEU</name>
<keyword evidence="1" id="KW-0472">Membrane</keyword>
<feature type="transmembrane region" description="Helical" evidence="1">
    <location>
        <begin position="23"/>
        <end position="45"/>
    </location>
</feature>
<reference evidence="3" key="1">
    <citation type="journal article" date="2019" name="Int. J. Syst. Evol. Microbiol.">
        <title>The Global Catalogue of Microorganisms (GCM) 10K type strain sequencing project: providing services to taxonomists for standard genome sequencing and annotation.</title>
        <authorList>
            <consortium name="The Broad Institute Genomics Platform"/>
            <consortium name="The Broad Institute Genome Sequencing Center for Infectious Disease"/>
            <person name="Wu L."/>
            <person name="Ma J."/>
        </authorList>
    </citation>
    <scope>NUCLEOTIDE SEQUENCE [LARGE SCALE GENOMIC DNA]</scope>
    <source>
        <strain evidence="3">CGMCC 4.7676</strain>
    </source>
</reference>
<dbReference type="Proteomes" id="UP001595645">
    <property type="component" value="Unassembled WGS sequence"/>
</dbReference>
<sequence>MNTVDPERARHDRIERLRGDRRLLVGAILASAVALACGFLAGHGFGELFEQFRTMAIDSIFDDRGDAEPPYGPVWGTFGFLGCLAATSLAGAATRRYQGRPSGSALPAVLVFAASTLGVWESSRSWLPPLAVGTAVDPVFHEDEKWGFWAWLMYYADRWVPAFLFVLTLLASRYAVQVSRRYAEMVRTRDRLLRSGRRVPAEIVEVKLRLAGDESGTRVVGADVTVSFADLAGIRRWATRRTRETTIATAEVLFDPAEPADDKKIFVALRRHPALSDWLPAA</sequence>
<evidence type="ECO:0000256" key="1">
    <source>
        <dbReference type="SAM" id="Phobius"/>
    </source>
</evidence>
<feature type="transmembrane region" description="Helical" evidence="1">
    <location>
        <begin position="74"/>
        <end position="92"/>
    </location>
</feature>
<dbReference type="RefSeq" id="WP_378239243.1">
    <property type="nucleotide sequence ID" value="NZ_JBHRWK010000018.1"/>
</dbReference>
<organism evidence="2 3">
    <name type="scientific">Amycolatopsis speibonae</name>
    <dbReference type="NCBI Taxonomy" id="1450224"/>
    <lineage>
        <taxon>Bacteria</taxon>
        <taxon>Bacillati</taxon>
        <taxon>Actinomycetota</taxon>
        <taxon>Actinomycetes</taxon>
        <taxon>Pseudonocardiales</taxon>
        <taxon>Pseudonocardiaceae</taxon>
        <taxon>Amycolatopsis</taxon>
    </lineage>
</organism>
<keyword evidence="1" id="KW-1133">Transmembrane helix</keyword>
<feature type="transmembrane region" description="Helical" evidence="1">
    <location>
        <begin position="159"/>
        <end position="176"/>
    </location>
</feature>